<dbReference type="EMBL" id="CP051481">
    <property type="protein sequence ID" value="QJG66781.1"/>
    <property type="molecule type" value="Genomic_DNA"/>
</dbReference>
<sequence length="111" mass="13203">MTIDDLELIAYEHFSKYRGTKEENAFMILLNGYMRFRVDYPSDVPIYGYIEEELWSWEALKIKDPSWVFKPVIIGHDDQKGMLKIRTSFYSEAFGQEIYHDLTLTGFMTEK</sequence>
<organism evidence="1 2">
    <name type="scientific">Mycoplasma phocoenae</name>
    <dbReference type="NCBI Taxonomy" id="754517"/>
    <lineage>
        <taxon>Bacteria</taxon>
        <taxon>Bacillati</taxon>
        <taxon>Mycoplasmatota</taxon>
        <taxon>Mollicutes</taxon>
        <taxon>Mycoplasmataceae</taxon>
        <taxon>Mycoplasma</taxon>
    </lineage>
</organism>
<dbReference type="RefSeq" id="WP_169604832.1">
    <property type="nucleotide sequence ID" value="NZ_CP051481.1"/>
</dbReference>
<name>A0A858U437_9MOLU</name>
<keyword evidence="2" id="KW-1185">Reference proteome</keyword>
<dbReference type="KEGG" id="mphe:HGG69_00330"/>
<protein>
    <submittedName>
        <fullName evidence="1">Uncharacterized protein</fullName>
    </submittedName>
</protein>
<evidence type="ECO:0000313" key="1">
    <source>
        <dbReference type="EMBL" id="QJG66781.1"/>
    </source>
</evidence>
<proteinExistence type="predicted"/>
<dbReference type="Proteomes" id="UP000501060">
    <property type="component" value="Chromosome"/>
</dbReference>
<evidence type="ECO:0000313" key="2">
    <source>
        <dbReference type="Proteomes" id="UP000501060"/>
    </source>
</evidence>
<reference evidence="1 2" key="1">
    <citation type="submission" date="2020-04" db="EMBL/GenBank/DDBJ databases">
        <title>Novel Mycoplasma species detected in Phocoena phocoena (harbor porpoise) from the USA.</title>
        <authorList>
            <person name="Volokhov D.V."/>
        </authorList>
    </citation>
    <scope>NUCLEOTIDE SEQUENCE [LARGE SCALE GENOMIC DNA]</scope>
    <source>
        <strain evidence="1 2">Phocoena C-264-GEN</strain>
    </source>
</reference>
<accession>A0A858U437</accession>
<gene>
    <name evidence="1" type="ORF">HGG69_00330</name>
</gene>
<dbReference type="AlphaFoldDB" id="A0A858U437"/>